<dbReference type="NCBIfam" id="NF001933">
    <property type="entry name" value="PRK00711.1"/>
    <property type="match status" value="1"/>
</dbReference>
<organism evidence="9 10">
    <name type="scientific">Vogesella indigofera</name>
    <name type="common">Pseudomonas indigofera</name>
    <dbReference type="NCBI Taxonomy" id="45465"/>
    <lineage>
        <taxon>Bacteria</taxon>
        <taxon>Pseudomonadati</taxon>
        <taxon>Pseudomonadota</taxon>
        <taxon>Betaproteobacteria</taxon>
        <taxon>Neisseriales</taxon>
        <taxon>Chromobacteriaceae</taxon>
        <taxon>Vogesella</taxon>
    </lineage>
</organism>
<dbReference type="PANTHER" id="PTHR13847:SF280">
    <property type="entry name" value="D-AMINO ACID DEHYDROGENASE"/>
    <property type="match status" value="1"/>
</dbReference>
<comment type="caution">
    <text evidence="9">The sequence shown here is derived from an EMBL/GenBank/DDBJ whole genome shotgun (WGS) entry which is preliminary data.</text>
</comment>
<name>A0A495B907_VOGIN</name>
<comment type="cofactor">
    <cofactor evidence="1 7">
        <name>FAD</name>
        <dbReference type="ChEBI" id="CHEBI:57692"/>
    </cofactor>
</comment>
<protein>
    <recommendedName>
        <fullName evidence="7">D-amino acid dehydrogenase</fullName>
        <ecNumber evidence="7">1.4.99.-</ecNumber>
    </recommendedName>
</protein>
<keyword evidence="4 7" id="KW-0274">FAD</keyword>
<comment type="function">
    <text evidence="7">Oxidative deamination of D-amino acids.</text>
</comment>
<dbReference type="SUPFAM" id="SSF54373">
    <property type="entry name" value="FAD-linked reductases, C-terminal domain"/>
    <property type="match status" value="1"/>
</dbReference>
<comment type="similarity">
    <text evidence="2 7">Belongs to the DadA oxidoreductase family.</text>
</comment>
<dbReference type="Proteomes" id="UP000279384">
    <property type="component" value="Unassembled WGS sequence"/>
</dbReference>
<evidence type="ECO:0000256" key="7">
    <source>
        <dbReference type="HAMAP-Rule" id="MF_01202"/>
    </source>
</evidence>
<dbReference type="GO" id="GO:0005737">
    <property type="term" value="C:cytoplasm"/>
    <property type="evidence" value="ECO:0007669"/>
    <property type="project" value="TreeGrafter"/>
</dbReference>
<dbReference type="SUPFAM" id="SSF51905">
    <property type="entry name" value="FAD/NAD(P)-binding domain"/>
    <property type="match status" value="1"/>
</dbReference>
<evidence type="ECO:0000256" key="3">
    <source>
        <dbReference type="ARBA" id="ARBA00022630"/>
    </source>
</evidence>
<proteinExistence type="inferred from homology"/>
<feature type="binding site" evidence="7">
    <location>
        <begin position="3"/>
        <end position="17"/>
    </location>
    <ligand>
        <name>FAD</name>
        <dbReference type="ChEBI" id="CHEBI:57692"/>
    </ligand>
</feature>
<dbReference type="Gene3D" id="3.50.50.60">
    <property type="entry name" value="FAD/NAD(P)-binding domain"/>
    <property type="match status" value="2"/>
</dbReference>
<gene>
    <name evidence="7" type="primary">dadA</name>
    <name evidence="9" type="ORF">C8E02_2579</name>
</gene>
<evidence type="ECO:0000256" key="1">
    <source>
        <dbReference type="ARBA" id="ARBA00001974"/>
    </source>
</evidence>
<evidence type="ECO:0000313" key="10">
    <source>
        <dbReference type="Proteomes" id="UP000279384"/>
    </source>
</evidence>
<dbReference type="AlphaFoldDB" id="A0A495B907"/>
<dbReference type="HAMAP" id="MF_01202">
    <property type="entry name" value="DadA"/>
    <property type="match status" value="1"/>
</dbReference>
<dbReference type="InterPro" id="IPR036188">
    <property type="entry name" value="FAD/NAD-bd_sf"/>
</dbReference>
<dbReference type="GO" id="GO:0005886">
    <property type="term" value="C:plasma membrane"/>
    <property type="evidence" value="ECO:0007669"/>
    <property type="project" value="TreeGrafter"/>
</dbReference>
<dbReference type="EC" id="1.4.99.-" evidence="7"/>
<dbReference type="EMBL" id="RBID01000016">
    <property type="protein sequence ID" value="RKQ57120.1"/>
    <property type="molecule type" value="Genomic_DNA"/>
</dbReference>
<sequence length="435" mass="47178">MKVIVLGGGVIGISTAWYLAKAGVEVTVIERQPGPALETSFANAGQISPGYAAPWAAPGIPMKAAKWLFQKHAPLAIRVDGSTYQWEWMARMFANCNYQDYNINKGRMMRLAEYSRDKIRELTAETGLNFEGRTGGTLQLFRSQQQVDAMGKDIEVLKECGVEYQVLDADGCARVEPALKKTKHKLKGGLRLPNDDTGDCQLFTSHLAEMAAAIGVKFLWGKSIEAIEHYGDKVTAVRVDGERLTADHYVVATGSYSREMVKALGIDIPVYPVKGYSLTVPITNAKGAPVSTVLDETYKIAITRFDDRIRVGGMAELAGFDLSLNPKRRATLEMVVTDLYPDGGDVSRAEFWTGLRPMTPDGTPIIGGTRFANLSLNTGHGTLGWTMSAGSGKVLADLITGTQPEILIDGLSMQRYAKGGETLVVPMARPLAANV</sequence>
<dbReference type="FunFam" id="3.50.50.60:FF:000020">
    <property type="entry name" value="D-amino acid dehydrogenase"/>
    <property type="match status" value="1"/>
</dbReference>
<evidence type="ECO:0000256" key="2">
    <source>
        <dbReference type="ARBA" id="ARBA00009410"/>
    </source>
</evidence>
<evidence type="ECO:0000259" key="8">
    <source>
        <dbReference type="Pfam" id="PF01266"/>
    </source>
</evidence>
<evidence type="ECO:0000313" key="9">
    <source>
        <dbReference type="EMBL" id="RKQ57120.1"/>
    </source>
</evidence>
<feature type="domain" description="FAD dependent oxidoreductase" evidence="8">
    <location>
        <begin position="2"/>
        <end position="398"/>
    </location>
</feature>
<evidence type="ECO:0000256" key="4">
    <source>
        <dbReference type="ARBA" id="ARBA00022827"/>
    </source>
</evidence>
<dbReference type="GO" id="GO:0008718">
    <property type="term" value="F:D-amino-acid dehydrogenase activity"/>
    <property type="evidence" value="ECO:0007669"/>
    <property type="project" value="UniProtKB-UniRule"/>
</dbReference>
<keyword evidence="3 7" id="KW-0285">Flavoprotein</keyword>
<evidence type="ECO:0000256" key="6">
    <source>
        <dbReference type="ARBA" id="ARBA00047884"/>
    </source>
</evidence>
<keyword evidence="5 7" id="KW-0560">Oxidoreductase</keyword>
<reference evidence="9 10" key="1">
    <citation type="submission" date="2018-10" db="EMBL/GenBank/DDBJ databases">
        <title>Genomic Encyclopedia of Type Strains, Phase IV (KMG-IV): sequencing the most valuable type-strain genomes for metagenomic binning, comparative biology and taxonomic classification.</title>
        <authorList>
            <person name="Goeker M."/>
        </authorList>
    </citation>
    <scope>NUCLEOTIDE SEQUENCE [LARGE SCALE GENOMIC DNA]</scope>
    <source>
        <strain evidence="9 10">DSM 3303</strain>
    </source>
</reference>
<evidence type="ECO:0000256" key="5">
    <source>
        <dbReference type="ARBA" id="ARBA00023002"/>
    </source>
</evidence>
<dbReference type="PANTHER" id="PTHR13847">
    <property type="entry name" value="SARCOSINE DEHYDROGENASE-RELATED"/>
    <property type="match status" value="1"/>
</dbReference>
<accession>A0A495B907</accession>
<dbReference type="InterPro" id="IPR023080">
    <property type="entry name" value="DadA"/>
</dbReference>
<dbReference type="InterPro" id="IPR006076">
    <property type="entry name" value="FAD-dep_OxRdtase"/>
</dbReference>
<dbReference type="GO" id="GO:0055130">
    <property type="term" value="P:D-alanine catabolic process"/>
    <property type="evidence" value="ECO:0007669"/>
    <property type="project" value="TreeGrafter"/>
</dbReference>
<comment type="catalytic activity">
    <reaction evidence="6 7">
        <text>a D-alpha-amino acid + A + H2O = a 2-oxocarboxylate + AH2 + NH4(+)</text>
        <dbReference type="Rhea" id="RHEA:18125"/>
        <dbReference type="ChEBI" id="CHEBI:13193"/>
        <dbReference type="ChEBI" id="CHEBI:15377"/>
        <dbReference type="ChEBI" id="CHEBI:17499"/>
        <dbReference type="ChEBI" id="CHEBI:28938"/>
        <dbReference type="ChEBI" id="CHEBI:35179"/>
        <dbReference type="ChEBI" id="CHEBI:59871"/>
    </reaction>
</comment>
<dbReference type="RefSeq" id="WP_120811187.1">
    <property type="nucleotide sequence ID" value="NZ_RBID01000016.1"/>
</dbReference>
<dbReference type="Gene3D" id="3.30.9.10">
    <property type="entry name" value="D-Amino Acid Oxidase, subunit A, domain 2"/>
    <property type="match status" value="1"/>
</dbReference>
<dbReference type="Pfam" id="PF01266">
    <property type="entry name" value="DAO"/>
    <property type="match status" value="1"/>
</dbReference>